<dbReference type="PANTHER" id="PTHR30096">
    <property type="entry name" value="4,5-DOPA DIOXYGENASE EXTRADIOL-LIKE PROTEIN"/>
    <property type="match status" value="1"/>
</dbReference>
<dbReference type="Pfam" id="PF02900">
    <property type="entry name" value="LigB"/>
    <property type="match status" value="1"/>
</dbReference>
<evidence type="ECO:0000259" key="6">
    <source>
        <dbReference type="Pfam" id="PF02900"/>
    </source>
</evidence>
<comment type="caution">
    <text evidence="7">The sequence shown here is derived from an EMBL/GenBank/DDBJ whole genome shotgun (WGS) entry which is preliminary data.</text>
</comment>
<dbReference type="OrthoDB" id="9790889at2"/>
<comment type="similarity">
    <text evidence="2">Belongs to the DODA-type extradiol aromatic ring-opening dioxygenase family.</text>
</comment>
<gene>
    <name evidence="7" type="ORF">DEO45_00790</name>
</gene>
<keyword evidence="5" id="KW-0560">Oxidoreductase</keyword>
<keyword evidence="4" id="KW-0862">Zinc</keyword>
<dbReference type="PIRSF" id="PIRSF006157">
    <property type="entry name" value="Doxgns_DODA"/>
    <property type="match status" value="1"/>
</dbReference>
<evidence type="ECO:0000256" key="1">
    <source>
        <dbReference type="ARBA" id="ARBA00001947"/>
    </source>
</evidence>
<keyword evidence="8" id="KW-1185">Reference proteome</keyword>
<sequence length="255" mass="28322">MPTIFFGHGNPMNALHDNAWTHGWAAIGQRLQRPRAVLSVSAHWYLPDTAVTATAAPRTIHDFGGFPRELFEVHYPAPGDLELVRRVRELLNPLPVRADPSWGLDHGTWSVLRHVFPAADVPVVQLSIDESQPPAFHYGLGRMLRPLRDEGILLIGSGDVVHNLHSYAWGRHPVEPFDWALRFEAKARELMLRGDHQALTDYEALGRDAELSIPTPDHYLPLLYVLGASHEGDAVTFPVEGMDGGSISMLSVQFG</sequence>
<dbReference type="InterPro" id="IPR004183">
    <property type="entry name" value="Xdiol_dOase_suB"/>
</dbReference>
<dbReference type="Gene3D" id="3.40.830.10">
    <property type="entry name" value="LigB-like"/>
    <property type="match status" value="1"/>
</dbReference>
<dbReference type="EMBL" id="QFWQ01000001">
    <property type="protein sequence ID" value="RCS31685.1"/>
    <property type="molecule type" value="Genomic_DNA"/>
</dbReference>
<dbReference type="GO" id="GO:0016702">
    <property type="term" value="F:oxidoreductase activity, acting on single donors with incorporation of molecular oxygen, incorporation of two atoms of oxygen"/>
    <property type="evidence" value="ECO:0007669"/>
    <property type="project" value="UniProtKB-ARBA"/>
</dbReference>
<dbReference type="InterPro" id="IPR014436">
    <property type="entry name" value="Extradiol_dOase_DODA"/>
</dbReference>
<evidence type="ECO:0000256" key="5">
    <source>
        <dbReference type="ARBA" id="ARBA00023002"/>
    </source>
</evidence>
<reference evidence="7 8" key="1">
    <citation type="submission" date="2018-05" db="EMBL/GenBank/DDBJ databases">
        <title>Draft genome sequence of Rhodanobacter denitrificans Yn1 isolated from gold copper mine.</title>
        <authorList>
            <person name="Yang N."/>
            <person name="Mazhar H.S."/>
            <person name="Rensing C."/>
        </authorList>
    </citation>
    <scope>NUCLEOTIDE SEQUENCE [LARGE SCALE GENOMIC DNA]</scope>
    <source>
        <strain evidence="7 8">Yn1</strain>
    </source>
</reference>
<evidence type="ECO:0000256" key="3">
    <source>
        <dbReference type="ARBA" id="ARBA00022723"/>
    </source>
</evidence>
<dbReference type="GO" id="GO:0008198">
    <property type="term" value="F:ferrous iron binding"/>
    <property type="evidence" value="ECO:0007669"/>
    <property type="project" value="InterPro"/>
</dbReference>
<dbReference type="GO" id="GO:0008270">
    <property type="term" value="F:zinc ion binding"/>
    <property type="evidence" value="ECO:0007669"/>
    <property type="project" value="InterPro"/>
</dbReference>
<name>A0A368KL38_9GAMM</name>
<evidence type="ECO:0000256" key="4">
    <source>
        <dbReference type="ARBA" id="ARBA00022833"/>
    </source>
</evidence>
<comment type="cofactor">
    <cofactor evidence="1">
        <name>Zn(2+)</name>
        <dbReference type="ChEBI" id="CHEBI:29105"/>
    </cofactor>
</comment>
<dbReference type="SUPFAM" id="SSF53213">
    <property type="entry name" value="LigB-like"/>
    <property type="match status" value="1"/>
</dbReference>
<proteinExistence type="inferred from homology"/>
<accession>A0A368KL38</accession>
<feature type="domain" description="Extradiol ring-cleavage dioxygenase class III enzyme subunit B" evidence="6">
    <location>
        <begin position="20"/>
        <end position="231"/>
    </location>
</feature>
<evidence type="ECO:0000313" key="7">
    <source>
        <dbReference type="EMBL" id="RCS31685.1"/>
    </source>
</evidence>
<evidence type="ECO:0000313" key="8">
    <source>
        <dbReference type="Proteomes" id="UP000252387"/>
    </source>
</evidence>
<organism evidence="7 8">
    <name type="scientific">Rhodanobacter denitrificans</name>
    <dbReference type="NCBI Taxonomy" id="666685"/>
    <lineage>
        <taxon>Bacteria</taxon>
        <taxon>Pseudomonadati</taxon>
        <taxon>Pseudomonadota</taxon>
        <taxon>Gammaproteobacteria</taxon>
        <taxon>Lysobacterales</taxon>
        <taxon>Rhodanobacteraceae</taxon>
        <taxon>Rhodanobacter</taxon>
    </lineage>
</organism>
<dbReference type="PANTHER" id="PTHR30096:SF0">
    <property type="entry name" value="4,5-DOPA DIOXYGENASE EXTRADIOL-LIKE PROTEIN"/>
    <property type="match status" value="1"/>
</dbReference>
<dbReference type="NCBIfam" id="NF007914">
    <property type="entry name" value="PRK10628.1"/>
    <property type="match status" value="1"/>
</dbReference>
<keyword evidence="3" id="KW-0479">Metal-binding</keyword>
<dbReference type="Proteomes" id="UP000252387">
    <property type="component" value="Unassembled WGS sequence"/>
</dbReference>
<dbReference type="CDD" id="cd07363">
    <property type="entry name" value="45_DOPA_Dioxygenase"/>
    <property type="match status" value="1"/>
</dbReference>
<evidence type="ECO:0000256" key="2">
    <source>
        <dbReference type="ARBA" id="ARBA00007581"/>
    </source>
</evidence>
<keyword evidence="7" id="KW-0223">Dioxygenase</keyword>
<protein>
    <submittedName>
        <fullName evidence="7">4,5-DOPA dioxygenase extradiol</fullName>
    </submittedName>
</protein>
<dbReference type="AlphaFoldDB" id="A0A368KL38"/>